<protein>
    <submittedName>
        <fullName evidence="4">Phospholipid/cholesterol/gamma-HCH transport system substrate-binding protein</fullName>
    </submittedName>
</protein>
<feature type="transmembrane region" description="Helical" evidence="2">
    <location>
        <begin position="12"/>
        <end position="31"/>
    </location>
</feature>
<gene>
    <name evidence="4" type="ORF">SAMN02745131_02258</name>
</gene>
<keyword evidence="2" id="KW-0472">Membrane</keyword>
<reference evidence="4 5" key="1">
    <citation type="submission" date="2016-11" db="EMBL/GenBank/DDBJ databases">
        <authorList>
            <person name="Jaros S."/>
            <person name="Januszkiewicz K."/>
            <person name="Wedrychowicz H."/>
        </authorList>
    </citation>
    <scope>NUCLEOTIDE SEQUENCE [LARGE SCALE GENOMIC DNA]</scope>
    <source>
        <strain evidence="4 5">DSM 18119</strain>
    </source>
</reference>
<dbReference type="InterPro" id="IPR052336">
    <property type="entry name" value="MlaD_Phospholipid_Transporter"/>
</dbReference>
<dbReference type="PANTHER" id="PTHR33371">
    <property type="entry name" value="INTERMEMBRANE PHOSPHOLIPID TRANSPORT SYSTEM BINDING PROTEIN MLAD-RELATED"/>
    <property type="match status" value="1"/>
</dbReference>
<dbReference type="STRING" id="1121884.SAMN02745131_02258"/>
<dbReference type="Pfam" id="PF02470">
    <property type="entry name" value="MlaD"/>
    <property type="match status" value="1"/>
</dbReference>
<name>A0A1M5AF40_9BACT</name>
<dbReference type="EMBL" id="FQUU01000008">
    <property type="protein sequence ID" value="SHF28757.1"/>
    <property type="molecule type" value="Genomic_DNA"/>
</dbReference>
<organism evidence="4 5">
    <name type="scientific">Flavisolibacter ginsengisoli DSM 18119</name>
    <dbReference type="NCBI Taxonomy" id="1121884"/>
    <lineage>
        <taxon>Bacteria</taxon>
        <taxon>Pseudomonadati</taxon>
        <taxon>Bacteroidota</taxon>
        <taxon>Chitinophagia</taxon>
        <taxon>Chitinophagales</taxon>
        <taxon>Chitinophagaceae</taxon>
        <taxon>Flavisolibacter</taxon>
    </lineage>
</organism>
<proteinExistence type="predicted"/>
<keyword evidence="2" id="KW-1133">Transmembrane helix</keyword>
<accession>A0A1M5AF40</accession>
<dbReference type="InterPro" id="IPR003399">
    <property type="entry name" value="Mce/MlaD"/>
</dbReference>
<dbReference type="Proteomes" id="UP000184048">
    <property type="component" value="Unassembled WGS sequence"/>
</dbReference>
<keyword evidence="2" id="KW-0812">Transmembrane</keyword>
<sequence>MRSTKNTRSVLVGIFIFIALVIFIVGILTLGGQRKTFANTIDLMAVFDDVNGLQKGSNVWYSGVKIGTVKSISFNKAGSVDVAISIEENTTQFIHKDAFAKVGSDGLIGNKIIVLYGGTPQAAPVQSGDMLHVEKTASVEDMMSTFQSNNKNILAITTDFKEVSRRLANGEGTIGKLLKEESLANDLNNTMAVLKRASVNAERLTTQFNSYAANLQKPGTLTNDLITDTVLFSRLKTSVLQVEEMTRKANEVMVTINNVSQNLQSDLKKTNTPAGVLLNDEQSAASIKETIKNLQSSTQKLDENMEALQHNFLLRGFFKKKAQGKL</sequence>
<evidence type="ECO:0000313" key="5">
    <source>
        <dbReference type="Proteomes" id="UP000184048"/>
    </source>
</evidence>
<dbReference type="RefSeq" id="WP_072835432.1">
    <property type="nucleotide sequence ID" value="NZ_FQUU01000008.1"/>
</dbReference>
<keyword evidence="1" id="KW-0175">Coiled coil</keyword>
<dbReference type="OrthoDB" id="9771725at2"/>
<evidence type="ECO:0000259" key="3">
    <source>
        <dbReference type="Pfam" id="PF02470"/>
    </source>
</evidence>
<dbReference type="AlphaFoldDB" id="A0A1M5AF40"/>
<evidence type="ECO:0000256" key="2">
    <source>
        <dbReference type="SAM" id="Phobius"/>
    </source>
</evidence>
<feature type="coiled-coil region" evidence="1">
    <location>
        <begin position="284"/>
        <end position="311"/>
    </location>
</feature>
<feature type="domain" description="Mce/MlaD" evidence="3">
    <location>
        <begin position="41"/>
        <end position="115"/>
    </location>
</feature>
<keyword evidence="5" id="KW-1185">Reference proteome</keyword>
<evidence type="ECO:0000256" key="1">
    <source>
        <dbReference type="SAM" id="Coils"/>
    </source>
</evidence>
<dbReference type="PANTHER" id="PTHR33371:SF4">
    <property type="entry name" value="INTERMEMBRANE PHOSPHOLIPID TRANSPORT SYSTEM BINDING PROTEIN MLAD"/>
    <property type="match status" value="1"/>
</dbReference>
<evidence type="ECO:0000313" key="4">
    <source>
        <dbReference type="EMBL" id="SHF28757.1"/>
    </source>
</evidence>